<protein>
    <submittedName>
        <fullName evidence="6">MFS transporter</fullName>
    </submittedName>
</protein>
<feature type="transmembrane region" description="Helical" evidence="4">
    <location>
        <begin position="324"/>
        <end position="342"/>
    </location>
</feature>
<evidence type="ECO:0000313" key="7">
    <source>
        <dbReference type="Proteomes" id="UP000568751"/>
    </source>
</evidence>
<dbReference type="EMBL" id="JACCHT010000001">
    <property type="protein sequence ID" value="NYT27800.1"/>
    <property type="molecule type" value="Genomic_DNA"/>
</dbReference>
<reference evidence="6 7" key="1">
    <citation type="submission" date="2020-05" db="EMBL/GenBank/DDBJ databases">
        <title>Horizontal transmission and recombination maintain forever young bacterial symbiont genomes.</title>
        <authorList>
            <person name="Russell S.L."/>
            <person name="Pepper-Tunick E."/>
            <person name="Svedberg J."/>
            <person name="Byrne A."/>
            <person name="Ruelas Castillo J."/>
            <person name="Vollmers C."/>
            <person name="Beinart R.A."/>
            <person name="Corbett-Detig R."/>
        </authorList>
    </citation>
    <scope>NUCLEOTIDE SEQUENCE [LARGE SCALE GENOMIC DNA]</scope>
    <source>
        <strain evidence="6">455</strain>
    </source>
</reference>
<organism evidence="6 7">
    <name type="scientific">Candidatus Thiodubiliella endoseptemdiera</name>
    <dbReference type="NCBI Taxonomy" id="2738886"/>
    <lineage>
        <taxon>Bacteria</taxon>
        <taxon>Pseudomonadati</taxon>
        <taxon>Pseudomonadota</taxon>
        <taxon>Gammaproteobacteria</taxon>
        <taxon>Candidatus Pseudothioglobaceae</taxon>
        <taxon>Candidatus Thiodubiliella</taxon>
    </lineage>
</organism>
<dbReference type="PROSITE" id="PS50850">
    <property type="entry name" value="MFS"/>
    <property type="match status" value="1"/>
</dbReference>
<evidence type="ECO:0000256" key="4">
    <source>
        <dbReference type="SAM" id="Phobius"/>
    </source>
</evidence>
<dbReference type="InterPro" id="IPR020846">
    <property type="entry name" value="MFS_dom"/>
</dbReference>
<dbReference type="PANTHER" id="PTHR23534:SF1">
    <property type="entry name" value="MAJOR FACILITATOR SUPERFAMILY PROTEIN"/>
    <property type="match status" value="1"/>
</dbReference>
<evidence type="ECO:0000313" key="6">
    <source>
        <dbReference type="EMBL" id="NYT27800.1"/>
    </source>
</evidence>
<feature type="transmembrane region" description="Helical" evidence="4">
    <location>
        <begin position="114"/>
        <end position="134"/>
    </location>
</feature>
<feature type="transmembrane region" description="Helical" evidence="4">
    <location>
        <begin position="146"/>
        <end position="169"/>
    </location>
</feature>
<feature type="transmembrane region" description="Helical" evidence="4">
    <location>
        <begin position="260"/>
        <end position="278"/>
    </location>
</feature>
<keyword evidence="2 4" id="KW-1133">Transmembrane helix</keyword>
<dbReference type="Proteomes" id="UP000568751">
    <property type="component" value="Unassembled WGS sequence"/>
</dbReference>
<feature type="transmembrane region" description="Helical" evidence="4">
    <location>
        <begin position="82"/>
        <end position="102"/>
    </location>
</feature>
<dbReference type="GO" id="GO:0022857">
    <property type="term" value="F:transmembrane transporter activity"/>
    <property type="evidence" value="ECO:0007669"/>
    <property type="project" value="InterPro"/>
</dbReference>
<dbReference type="InterPro" id="IPR011701">
    <property type="entry name" value="MFS"/>
</dbReference>
<sequence length="373" mass="42022">MNNHQNAIFHQITNFLKTPLALLGVDLKNFQFNKICHFANHPYLCKGLIMSKIGRRRTFLGVCIYTIAVIAFAIMALELKSFYLFCLATFLFGVTAATMNQFRFAAIESVDKNLNATATSVVLIGGLVSAFLGPELAILGKDWFDTAFVGSFLLLSVCFLFAFLLLWFYQSNQIPSIQQKQSGRSLRTIVKQPVFIIAISSATVGYVVMSYIMTATPMSMHIIDGFSLEQTKFVIQSHVIAMFLPSLFTPMVVKLFGLRKMMIIGIILYLACIVIGYSHSLHEYWAALILLGLGWNFLFIGGTSLLPHAYHENEKFKVQSINDFLIFAMQGIASLSAGWFVFNFGWEVVLLSTVPLLLLQLLVLWWWLRNKSN</sequence>
<feature type="transmembrane region" description="Helical" evidence="4">
    <location>
        <begin position="190"/>
        <end position="213"/>
    </location>
</feature>
<keyword evidence="1 4" id="KW-0812">Transmembrane</keyword>
<dbReference type="Gene3D" id="1.20.1250.20">
    <property type="entry name" value="MFS general substrate transporter like domains"/>
    <property type="match status" value="2"/>
</dbReference>
<feature type="transmembrane region" description="Helical" evidence="4">
    <location>
        <begin position="233"/>
        <end position="253"/>
    </location>
</feature>
<evidence type="ECO:0000256" key="2">
    <source>
        <dbReference type="ARBA" id="ARBA00022989"/>
    </source>
</evidence>
<dbReference type="PANTHER" id="PTHR23534">
    <property type="entry name" value="MFS PERMEASE"/>
    <property type="match status" value="1"/>
</dbReference>
<dbReference type="SUPFAM" id="SSF103473">
    <property type="entry name" value="MFS general substrate transporter"/>
    <property type="match status" value="1"/>
</dbReference>
<evidence type="ECO:0000256" key="1">
    <source>
        <dbReference type="ARBA" id="ARBA00022692"/>
    </source>
</evidence>
<evidence type="ECO:0000259" key="5">
    <source>
        <dbReference type="PROSITE" id="PS50850"/>
    </source>
</evidence>
<gene>
    <name evidence="6" type="ORF">H0A76_07815</name>
</gene>
<dbReference type="Pfam" id="PF07690">
    <property type="entry name" value="MFS_1"/>
    <property type="match status" value="1"/>
</dbReference>
<accession>A0A853F6G2</accession>
<feature type="transmembrane region" description="Helical" evidence="4">
    <location>
        <begin position="348"/>
        <end position="368"/>
    </location>
</feature>
<keyword evidence="3 4" id="KW-0472">Membrane</keyword>
<dbReference type="InterPro" id="IPR036259">
    <property type="entry name" value="MFS_trans_sf"/>
</dbReference>
<feature type="transmembrane region" description="Helical" evidence="4">
    <location>
        <begin position="284"/>
        <end position="303"/>
    </location>
</feature>
<feature type="domain" description="Major facilitator superfamily (MFS) profile" evidence="5">
    <location>
        <begin position="186"/>
        <end position="373"/>
    </location>
</feature>
<name>A0A853F6G2_9GAMM</name>
<dbReference type="AlphaFoldDB" id="A0A853F6G2"/>
<proteinExistence type="predicted"/>
<comment type="caution">
    <text evidence="6">The sequence shown here is derived from an EMBL/GenBank/DDBJ whole genome shotgun (WGS) entry which is preliminary data.</text>
</comment>
<evidence type="ECO:0000256" key="3">
    <source>
        <dbReference type="ARBA" id="ARBA00023136"/>
    </source>
</evidence>
<feature type="transmembrane region" description="Helical" evidence="4">
    <location>
        <begin position="58"/>
        <end position="76"/>
    </location>
</feature>